<dbReference type="InterPro" id="IPR011010">
    <property type="entry name" value="DNA_brk_join_enz"/>
</dbReference>
<name>A0A238Y1E4_HALVU</name>
<dbReference type="InterPro" id="IPR010998">
    <property type="entry name" value="Integrase_recombinase_N"/>
</dbReference>
<organism evidence="3 4">
    <name type="scientific">Halorubrum vacuolatum</name>
    <name type="common">Natronobacterium vacuolatum</name>
    <dbReference type="NCBI Taxonomy" id="63740"/>
    <lineage>
        <taxon>Archaea</taxon>
        <taxon>Methanobacteriati</taxon>
        <taxon>Methanobacteriota</taxon>
        <taxon>Stenosarchaea group</taxon>
        <taxon>Halobacteria</taxon>
        <taxon>Halobacteriales</taxon>
        <taxon>Haloferacaceae</taxon>
        <taxon>Halorubrum</taxon>
    </lineage>
</organism>
<dbReference type="CDD" id="cd00397">
    <property type="entry name" value="DNA_BRE_C"/>
    <property type="match status" value="1"/>
</dbReference>
<keyword evidence="4" id="KW-1185">Reference proteome</keyword>
<evidence type="ECO:0000313" key="3">
    <source>
        <dbReference type="EMBL" id="SNR64800.1"/>
    </source>
</evidence>
<dbReference type="SUPFAM" id="SSF56349">
    <property type="entry name" value="DNA breaking-rejoining enzymes"/>
    <property type="match status" value="1"/>
</dbReference>
<dbReference type="Gene3D" id="1.10.443.10">
    <property type="entry name" value="Intergrase catalytic core"/>
    <property type="match status" value="1"/>
</dbReference>
<sequence length="382" mass="45054">MSDNQTHSGTDAFDDVSEAYATAFNRDPDPLEQYSDQFKNLPDPFEFFIQKSLKNRDSIGDPDTYEHYHRTYREWKDYIRTTTDDRHPACPSTAHVKRYIEWRRDVHQNSRRTILGKLSRLAQAYEYWQSKQIMPHPKGWNPFEIAREEVSLGEDETRNYPDLPLSTLQSEFAKINNIRSRAIIGTQLKEGLRAGEVGNLRLSEVHISHHELQGQYPELGTHHALSGHSDVVYVPHDRDGNKSTNPRLLPIDDELRWLLIRHLLTRPQVDEPWVFLSRRSFGKIGPKPVNRVWKEEFHPKYAETAEHDAITSHFGRHWFSTYWRLEAGLEREHVQYMRGDLIQPYEKYPDPIDDYLHPNYRQIESVYRENVFKLNIALSHSP</sequence>
<keyword evidence="2" id="KW-0233">DNA recombination</keyword>
<evidence type="ECO:0000256" key="2">
    <source>
        <dbReference type="ARBA" id="ARBA00023172"/>
    </source>
</evidence>
<dbReference type="EMBL" id="FZNQ01000027">
    <property type="protein sequence ID" value="SNR64800.1"/>
    <property type="molecule type" value="Genomic_DNA"/>
</dbReference>
<evidence type="ECO:0000256" key="1">
    <source>
        <dbReference type="ARBA" id="ARBA00023125"/>
    </source>
</evidence>
<gene>
    <name evidence="3" type="ORF">SAMN06264855_12720</name>
</gene>
<keyword evidence="1" id="KW-0238">DNA-binding</keyword>
<dbReference type="OrthoDB" id="210067at2157"/>
<dbReference type="GO" id="GO:0015074">
    <property type="term" value="P:DNA integration"/>
    <property type="evidence" value="ECO:0007669"/>
    <property type="project" value="InterPro"/>
</dbReference>
<dbReference type="AlphaFoldDB" id="A0A238Y1E4"/>
<dbReference type="InterPro" id="IPR013762">
    <property type="entry name" value="Integrase-like_cat_sf"/>
</dbReference>
<dbReference type="GO" id="GO:0003677">
    <property type="term" value="F:DNA binding"/>
    <property type="evidence" value="ECO:0007669"/>
    <property type="project" value="UniProtKB-KW"/>
</dbReference>
<dbReference type="Proteomes" id="UP000198397">
    <property type="component" value="Unassembled WGS sequence"/>
</dbReference>
<protein>
    <submittedName>
        <fullName evidence="3">Integrase/recombinase XerD</fullName>
    </submittedName>
</protein>
<dbReference type="Gene3D" id="1.10.150.130">
    <property type="match status" value="1"/>
</dbReference>
<reference evidence="3 4" key="1">
    <citation type="submission" date="2017-06" db="EMBL/GenBank/DDBJ databases">
        <authorList>
            <person name="Kim H.J."/>
            <person name="Triplett B.A."/>
        </authorList>
    </citation>
    <scope>NUCLEOTIDE SEQUENCE [LARGE SCALE GENOMIC DNA]</scope>
    <source>
        <strain evidence="3 4">DSM 8800</strain>
    </source>
</reference>
<proteinExistence type="predicted"/>
<dbReference type="RefSeq" id="WP_089385882.1">
    <property type="nucleotide sequence ID" value="NZ_FZNQ01000027.1"/>
</dbReference>
<accession>A0A238Y1E4</accession>
<dbReference type="GO" id="GO:0006310">
    <property type="term" value="P:DNA recombination"/>
    <property type="evidence" value="ECO:0007669"/>
    <property type="project" value="UniProtKB-KW"/>
</dbReference>
<evidence type="ECO:0000313" key="4">
    <source>
        <dbReference type="Proteomes" id="UP000198397"/>
    </source>
</evidence>